<keyword evidence="6" id="KW-1185">Reference proteome</keyword>
<dbReference type="InterPro" id="IPR045068">
    <property type="entry name" value="BACURD1-3"/>
</dbReference>
<dbReference type="FunCoup" id="A9RGW0">
    <property type="interactions" value="1204"/>
</dbReference>
<evidence type="ECO:0008006" key="7">
    <source>
        <dbReference type="Google" id="ProtNLM"/>
    </source>
</evidence>
<dbReference type="OMA" id="IAPCRRI"/>
<dbReference type="HOGENOM" id="CLU_045194_1_0_1"/>
<evidence type="ECO:0000313" key="4">
    <source>
        <dbReference type="EMBL" id="PNR49460.1"/>
    </source>
</evidence>
<dbReference type="SUPFAM" id="SSF50998">
    <property type="entry name" value="Quinoprotein alcohol dehydrogenase-like"/>
    <property type="match status" value="1"/>
</dbReference>
<accession>A9RGW0</accession>
<evidence type="ECO:0000259" key="2">
    <source>
        <dbReference type="Pfam" id="PF02214"/>
    </source>
</evidence>
<dbReference type="PANTHER" id="PTHR11145:SF8">
    <property type="entry name" value="RE57120P"/>
    <property type="match status" value="1"/>
</dbReference>
<dbReference type="PANTHER" id="PTHR11145">
    <property type="entry name" value="BTB/POZ DOMAIN-CONTAINING ADAPTER FOR CUL3-MEDIATED RHOA DEGRADATION PROTEIN FAMILY MEMBER"/>
    <property type="match status" value="1"/>
</dbReference>
<dbReference type="Proteomes" id="UP000006727">
    <property type="component" value="Chromosome 8"/>
</dbReference>
<dbReference type="STRING" id="3218.A9RGW0"/>
<dbReference type="Pfam" id="PF02214">
    <property type="entry name" value="BTB_2"/>
    <property type="match status" value="1"/>
</dbReference>
<dbReference type="Gramene" id="Pp3c8_10260V3.1">
    <property type="protein sequence ID" value="PAC:32964522.CDS.1"/>
    <property type="gene ID" value="Pp3c8_10260"/>
</dbReference>
<dbReference type="Pfam" id="PF25279">
    <property type="entry name" value="Beta_prop_At2g24240"/>
    <property type="match status" value="1"/>
</dbReference>
<evidence type="ECO:0000313" key="5">
    <source>
        <dbReference type="EnsemblPlants" id="PAC:32964522.CDS.1"/>
    </source>
</evidence>
<evidence type="ECO:0000313" key="6">
    <source>
        <dbReference type="Proteomes" id="UP000006727"/>
    </source>
</evidence>
<dbReference type="eggNOG" id="KOG2714">
    <property type="taxonomic scope" value="Eukaryota"/>
</dbReference>
<protein>
    <recommendedName>
        <fullName evidence="7">BTB domain-containing protein</fullName>
    </recommendedName>
</protein>
<dbReference type="Gene3D" id="3.30.710.10">
    <property type="entry name" value="Potassium Channel Kv1.1, Chain A"/>
    <property type="match status" value="1"/>
</dbReference>
<feature type="domain" description="Potassium channel tetramerisation-type BTB" evidence="2">
    <location>
        <begin position="8"/>
        <end position="88"/>
    </location>
</feature>
<dbReference type="InterPro" id="IPR057441">
    <property type="entry name" value="Beta_prop_At2g24240"/>
</dbReference>
<dbReference type="EnsemblPlants" id="Pp3c8_10260V3.1">
    <property type="protein sequence ID" value="PAC:32964522.CDS.1"/>
    <property type="gene ID" value="Pp3c8_10260"/>
</dbReference>
<sequence length="455" mass="50840">MAMQGRAKIEVGGRVFVTTMQTVEKAGKDSHLYKTVSQSGQGWFDRDPDMFNILLNMLRTGVVYPKPESLGFLDRLIEEATFYGIEECLRNAHGRAPLNGIDAEKAKPIIPSGIDIPGALAAGPDGSVWIGHGSKITVYDWALRKKKTTLTEFGSIDIMHRISDDLVAGGEKDLPGLHLYDVTQGIHAKTVMWTDANDPRVYNAVVQAIASNASSVFASFENGQKLDNTLLVVDKATSQVSREFGRQNGQAAHTKAATKLQWLESKNLLFVGSVQGGSFGFSGYMRLWDLRADKIVWDWKEPNFQRASRGFEQQDVFADMVVDEELGSIFKVGVQSGALYLADLRILDTQNPWLELEELNHFSDKAVTGANKKLISYNKQVWLSQGADVEVWSEVPLAESFRPKEEKEFSESSFRRNRLEHRRHPGQEITQMVAGGGRLFITRKDFQGVEVWESH</sequence>
<dbReference type="InterPro" id="IPR011047">
    <property type="entry name" value="Quinoprotein_ADH-like_sf"/>
</dbReference>
<dbReference type="AlphaFoldDB" id="A9RGW0"/>
<organism evidence="4">
    <name type="scientific">Physcomitrium patens</name>
    <name type="common">Spreading-leaved earth moss</name>
    <name type="synonym">Physcomitrella patens</name>
    <dbReference type="NCBI Taxonomy" id="3218"/>
    <lineage>
        <taxon>Eukaryota</taxon>
        <taxon>Viridiplantae</taxon>
        <taxon>Streptophyta</taxon>
        <taxon>Embryophyta</taxon>
        <taxon>Bryophyta</taxon>
        <taxon>Bryophytina</taxon>
        <taxon>Bryopsida</taxon>
        <taxon>Funariidae</taxon>
        <taxon>Funariales</taxon>
        <taxon>Funariaceae</taxon>
        <taxon>Physcomitrium</taxon>
    </lineage>
</organism>
<comment type="pathway">
    <text evidence="1">Protein modification; protein ubiquitination.</text>
</comment>
<dbReference type="SUPFAM" id="SSF54695">
    <property type="entry name" value="POZ domain"/>
    <property type="match status" value="1"/>
</dbReference>
<dbReference type="InterPro" id="IPR015943">
    <property type="entry name" value="WD40/YVTN_repeat-like_dom_sf"/>
</dbReference>
<proteinExistence type="predicted"/>
<dbReference type="EnsemblPlants" id="Pp3c8_10260V3.2">
    <property type="protein sequence ID" value="PAC:32964523.CDS.1"/>
    <property type="gene ID" value="Pp3c8_10260"/>
</dbReference>
<dbReference type="InterPro" id="IPR003131">
    <property type="entry name" value="T1-type_BTB"/>
</dbReference>
<dbReference type="InterPro" id="IPR011333">
    <property type="entry name" value="SKP1/BTB/POZ_sf"/>
</dbReference>
<name>A9RGW0_PHYPA</name>
<dbReference type="GO" id="GO:0051260">
    <property type="term" value="P:protein homooligomerization"/>
    <property type="evidence" value="ECO:0007669"/>
    <property type="project" value="InterPro"/>
</dbReference>
<dbReference type="EMBL" id="ABEU02000008">
    <property type="protein sequence ID" value="PNR49460.1"/>
    <property type="molecule type" value="Genomic_DNA"/>
</dbReference>
<evidence type="ECO:0000259" key="3">
    <source>
        <dbReference type="Pfam" id="PF25279"/>
    </source>
</evidence>
<reference evidence="5" key="3">
    <citation type="submission" date="2020-12" db="UniProtKB">
        <authorList>
            <consortium name="EnsemblPlants"/>
        </authorList>
    </citation>
    <scope>IDENTIFICATION</scope>
</reference>
<reference evidence="4 6" key="2">
    <citation type="journal article" date="2018" name="Plant J.">
        <title>The Physcomitrella patens chromosome-scale assembly reveals moss genome structure and evolution.</title>
        <authorList>
            <person name="Lang D."/>
            <person name="Ullrich K.K."/>
            <person name="Murat F."/>
            <person name="Fuchs J."/>
            <person name="Jenkins J."/>
            <person name="Haas F.B."/>
            <person name="Piednoel M."/>
            <person name="Gundlach H."/>
            <person name="Van Bel M."/>
            <person name="Meyberg R."/>
            <person name="Vives C."/>
            <person name="Morata J."/>
            <person name="Symeonidi A."/>
            <person name="Hiss M."/>
            <person name="Muchero W."/>
            <person name="Kamisugi Y."/>
            <person name="Saleh O."/>
            <person name="Blanc G."/>
            <person name="Decker E.L."/>
            <person name="van Gessel N."/>
            <person name="Grimwood J."/>
            <person name="Hayes R.D."/>
            <person name="Graham S.W."/>
            <person name="Gunter L.E."/>
            <person name="McDaniel S.F."/>
            <person name="Hoernstein S.N.W."/>
            <person name="Larsson A."/>
            <person name="Li F.W."/>
            <person name="Perroud P.F."/>
            <person name="Phillips J."/>
            <person name="Ranjan P."/>
            <person name="Rokshar D.S."/>
            <person name="Rothfels C.J."/>
            <person name="Schneider L."/>
            <person name="Shu S."/>
            <person name="Stevenson D.W."/>
            <person name="Thummler F."/>
            <person name="Tillich M."/>
            <person name="Villarreal Aguilar J.C."/>
            <person name="Widiez T."/>
            <person name="Wong G.K."/>
            <person name="Wymore A."/>
            <person name="Zhang Y."/>
            <person name="Zimmer A.D."/>
            <person name="Quatrano R.S."/>
            <person name="Mayer K.F.X."/>
            <person name="Goodstein D."/>
            <person name="Casacuberta J.M."/>
            <person name="Vandepoele K."/>
            <person name="Reski R."/>
            <person name="Cuming A.C."/>
            <person name="Tuskan G.A."/>
            <person name="Maumus F."/>
            <person name="Salse J."/>
            <person name="Schmutz J."/>
            <person name="Rensing S.A."/>
        </authorList>
    </citation>
    <scope>NUCLEOTIDE SEQUENCE [LARGE SCALE GENOMIC DNA]</scope>
    <source>
        <strain evidence="5 6">cv. Gransden 2004</strain>
    </source>
</reference>
<gene>
    <name evidence="5" type="primary">LOC112285993</name>
    <name evidence="4" type="ORF">PHYPA_011356</name>
</gene>
<feature type="domain" description="At2g24240-like C-terminal beta-propeller" evidence="3">
    <location>
        <begin position="119"/>
        <end position="453"/>
    </location>
</feature>
<evidence type="ECO:0000256" key="1">
    <source>
        <dbReference type="ARBA" id="ARBA00004906"/>
    </source>
</evidence>
<dbReference type="OrthoDB" id="2414723at2759"/>
<dbReference type="Gramene" id="Pp3c8_10260V3.2">
    <property type="protein sequence ID" value="PAC:32964523.CDS.1"/>
    <property type="gene ID" value="Pp3c8_10260"/>
</dbReference>
<dbReference type="PaxDb" id="3218-PP1S8_304V6.1"/>
<reference evidence="4 6" key="1">
    <citation type="journal article" date="2008" name="Science">
        <title>The Physcomitrella genome reveals evolutionary insights into the conquest of land by plants.</title>
        <authorList>
            <person name="Rensing S."/>
            <person name="Lang D."/>
            <person name="Zimmer A."/>
            <person name="Terry A."/>
            <person name="Salamov A."/>
            <person name="Shapiro H."/>
            <person name="Nishiyama T."/>
            <person name="Perroud P.-F."/>
            <person name="Lindquist E."/>
            <person name="Kamisugi Y."/>
            <person name="Tanahashi T."/>
            <person name="Sakakibara K."/>
            <person name="Fujita T."/>
            <person name="Oishi K."/>
            <person name="Shin-I T."/>
            <person name="Kuroki Y."/>
            <person name="Toyoda A."/>
            <person name="Suzuki Y."/>
            <person name="Hashimoto A."/>
            <person name="Yamaguchi K."/>
            <person name="Sugano A."/>
            <person name="Kohara Y."/>
            <person name="Fujiyama A."/>
            <person name="Anterola A."/>
            <person name="Aoki S."/>
            <person name="Ashton N."/>
            <person name="Barbazuk W.B."/>
            <person name="Barker E."/>
            <person name="Bennetzen J."/>
            <person name="Bezanilla M."/>
            <person name="Blankenship R."/>
            <person name="Cho S.H."/>
            <person name="Dutcher S."/>
            <person name="Estelle M."/>
            <person name="Fawcett J.A."/>
            <person name="Gundlach H."/>
            <person name="Hanada K."/>
            <person name="Heyl A."/>
            <person name="Hicks K.A."/>
            <person name="Hugh J."/>
            <person name="Lohr M."/>
            <person name="Mayer K."/>
            <person name="Melkozernov A."/>
            <person name="Murata T."/>
            <person name="Nelson D."/>
            <person name="Pils B."/>
            <person name="Prigge M."/>
            <person name="Reiss B."/>
            <person name="Renner T."/>
            <person name="Rombauts S."/>
            <person name="Rushton P."/>
            <person name="Sanderfoot A."/>
            <person name="Schween G."/>
            <person name="Shiu S.-H."/>
            <person name="Stueber K."/>
            <person name="Theodoulou F.L."/>
            <person name="Tu H."/>
            <person name="Van de Peer Y."/>
            <person name="Verrier P.J."/>
            <person name="Waters E."/>
            <person name="Wood A."/>
            <person name="Yang L."/>
            <person name="Cove D."/>
            <person name="Cuming A."/>
            <person name="Hasebe M."/>
            <person name="Lucas S."/>
            <person name="Mishler D.B."/>
            <person name="Reski R."/>
            <person name="Grigoriev I."/>
            <person name="Quatrano R.S."/>
            <person name="Boore J.L."/>
        </authorList>
    </citation>
    <scope>NUCLEOTIDE SEQUENCE [LARGE SCALE GENOMIC DNA]</scope>
    <source>
        <strain evidence="5 6">cv. Gransden 2004</strain>
    </source>
</reference>
<dbReference type="GeneID" id="112285993"/>
<dbReference type="Gene3D" id="2.130.10.10">
    <property type="entry name" value="YVTN repeat-like/Quinoprotein amine dehydrogenase"/>
    <property type="match status" value="1"/>
</dbReference>
<dbReference type="KEGG" id="ppp:112285993"/>
<dbReference type="RefSeq" id="XP_024383220.1">
    <property type="nucleotide sequence ID" value="XM_024527452.2"/>
</dbReference>